<evidence type="ECO:0000256" key="1">
    <source>
        <dbReference type="SAM" id="SignalP"/>
    </source>
</evidence>
<evidence type="ECO:0000313" key="3">
    <source>
        <dbReference type="Proteomes" id="UP000281677"/>
    </source>
</evidence>
<dbReference type="AlphaFoldDB" id="A0A3M7IEF5"/>
<protein>
    <submittedName>
        <fullName evidence="2">Uncharacterized protein</fullName>
    </submittedName>
</protein>
<feature type="signal peptide" evidence="1">
    <location>
        <begin position="1"/>
        <end position="18"/>
    </location>
</feature>
<keyword evidence="1" id="KW-0732">Signal</keyword>
<gene>
    <name evidence="2" type="ORF">D0859_12063</name>
</gene>
<accession>A0A3M7IEF5</accession>
<proteinExistence type="predicted"/>
<reference evidence="2 3" key="1">
    <citation type="journal article" date="2018" name="BMC Genomics">
        <title>Genomic evidence for intraspecific hybridization in a clonal and extremely halotolerant yeast.</title>
        <authorList>
            <person name="Gostincar C."/>
            <person name="Stajich J.E."/>
            <person name="Zupancic J."/>
            <person name="Zalar P."/>
            <person name="Gunde-Cimerman N."/>
        </authorList>
    </citation>
    <scope>NUCLEOTIDE SEQUENCE [LARGE SCALE GENOMIC DNA]</scope>
    <source>
        <strain evidence="2 3">EXF-120</strain>
    </source>
</reference>
<name>A0A3M7IEF5_HORWE</name>
<dbReference type="Proteomes" id="UP000281677">
    <property type="component" value="Unassembled WGS sequence"/>
</dbReference>
<dbReference type="OrthoDB" id="3813160at2759"/>
<dbReference type="EMBL" id="QWIT01000452">
    <property type="protein sequence ID" value="RMZ23891.1"/>
    <property type="molecule type" value="Genomic_DNA"/>
</dbReference>
<comment type="caution">
    <text evidence="2">The sequence shown here is derived from an EMBL/GenBank/DDBJ whole genome shotgun (WGS) entry which is preliminary data.</text>
</comment>
<organism evidence="2 3">
    <name type="scientific">Hortaea werneckii</name>
    <name type="common">Black yeast</name>
    <name type="synonym">Cladosporium werneckii</name>
    <dbReference type="NCBI Taxonomy" id="91943"/>
    <lineage>
        <taxon>Eukaryota</taxon>
        <taxon>Fungi</taxon>
        <taxon>Dikarya</taxon>
        <taxon>Ascomycota</taxon>
        <taxon>Pezizomycotina</taxon>
        <taxon>Dothideomycetes</taxon>
        <taxon>Dothideomycetidae</taxon>
        <taxon>Mycosphaerellales</taxon>
        <taxon>Teratosphaeriaceae</taxon>
        <taxon>Hortaea</taxon>
    </lineage>
</organism>
<evidence type="ECO:0000313" key="2">
    <source>
        <dbReference type="EMBL" id="RMZ23891.1"/>
    </source>
</evidence>
<sequence>MYALIAMGFLQALTIVASVTLMIPWSAAPIAARNSVRAHEVLEKLQCFNACYGLDRTVVEQTINNFCKSYDDAYLNKSRPEHIPKPNTAEKGKIHM</sequence>
<feature type="chain" id="PRO_5018321217" evidence="1">
    <location>
        <begin position="19"/>
        <end position="96"/>
    </location>
</feature>